<comment type="caution">
    <text evidence="1">The sequence shown here is derived from an EMBL/GenBank/DDBJ whole genome shotgun (WGS) entry which is preliminary data.</text>
</comment>
<reference evidence="1 2" key="1">
    <citation type="submission" date="2020-07" db="EMBL/GenBank/DDBJ databases">
        <title>Sequencing the genomes of 1000 actinobacteria strains.</title>
        <authorList>
            <person name="Klenk H.-P."/>
        </authorList>
    </citation>
    <scope>NUCLEOTIDE SEQUENCE [LARGE SCALE GENOMIC DNA]</scope>
    <source>
        <strain evidence="1 2">DSM 24552</strain>
    </source>
</reference>
<evidence type="ECO:0000313" key="2">
    <source>
        <dbReference type="Proteomes" id="UP000544110"/>
    </source>
</evidence>
<organism evidence="1 2">
    <name type="scientific">Nocardioides perillae</name>
    <dbReference type="NCBI Taxonomy" id="1119534"/>
    <lineage>
        <taxon>Bacteria</taxon>
        <taxon>Bacillati</taxon>
        <taxon>Actinomycetota</taxon>
        <taxon>Actinomycetes</taxon>
        <taxon>Propionibacteriales</taxon>
        <taxon>Nocardioidaceae</taxon>
        <taxon>Nocardioides</taxon>
    </lineage>
</organism>
<dbReference type="RefSeq" id="WP_179517344.1">
    <property type="nucleotide sequence ID" value="NZ_JACCAC010000001.1"/>
</dbReference>
<sequence>MSASAEGGCNTVNGSIDAFDTIVCAEAPGSGNGEAGSAQGAGSGDTGVTFSYVPYCERGDGITGGDFYGCGGQSACGEDGQAFVVYAVYPDGTTNSLGVQCIEPSAVPEAAAPPQVTPGMVAAAFRRVPLPESTLTLAPPGGRTLVGLDTVLWTQAERFSEVVTLLGQRVELDISPSSYSWSHGDGTGQETSSPGMAYAEGRPFADYVTHAYTRVSDAVSLSVDTTWSARFRVGGGPWQEVGETVTIEGDPVSLEVVEAEPNLVGY</sequence>
<protein>
    <recommendedName>
        <fullName evidence="3">PKD domain-containing protein</fullName>
    </recommendedName>
</protein>
<dbReference type="Proteomes" id="UP000544110">
    <property type="component" value="Unassembled WGS sequence"/>
</dbReference>
<proteinExistence type="predicted"/>
<name>A0A7Y9RUG8_9ACTN</name>
<dbReference type="AlphaFoldDB" id="A0A7Y9RUG8"/>
<dbReference type="EMBL" id="JACCAC010000001">
    <property type="protein sequence ID" value="NYG54782.1"/>
    <property type="molecule type" value="Genomic_DNA"/>
</dbReference>
<keyword evidence="2" id="KW-1185">Reference proteome</keyword>
<evidence type="ECO:0000313" key="1">
    <source>
        <dbReference type="EMBL" id="NYG54782.1"/>
    </source>
</evidence>
<accession>A0A7Y9RUG8</accession>
<gene>
    <name evidence="1" type="ORF">BJ989_001086</name>
</gene>
<evidence type="ECO:0008006" key="3">
    <source>
        <dbReference type="Google" id="ProtNLM"/>
    </source>
</evidence>